<feature type="region of interest" description="Disordered" evidence="1">
    <location>
        <begin position="48"/>
        <end position="69"/>
    </location>
</feature>
<feature type="compositionally biased region" description="Low complexity" evidence="1">
    <location>
        <begin position="55"/>
        <end position="65"/>
    </location>
</feature>
<dbReference type="AlphaFoldDB" id="R4XL08"/>
<dbReference type="EMBL" id="CAHR02000449">
    <property type="protein sequence ID" value="CCG85094.1"/>
    <property type="molecule type" value="Genomic_DNA"/>
</dbReference>
<dbReference type="VEuPathDB" id="FungiDB:TAPDE_005689"/>
<dbReference type="Proteomes" id="UP000013776">
    <property type="component" value="Unassembled WGS sequence"/>
</dbReference>
<evidence type="ECO:0000313" key="3">
    <source>
        <dbReference type="Proteomes" id="UP000013776"/>
    </source>
</evidence>
<sequence length="312" mass="34645">MARSPSKSPSMGNKKFNKMEQAAIQKARAKLGLLPRVFEDDTDFTRAAITHQSRSPATPATATDPSDPPVFLRFKVPPKAQSTAAQEPVLITAQKQTVSAPGVLNFQSPQCMQASQELSKVLDEQHLDPTLRSRPRRTHLAIGRDAQSWYKRQISAIRQRKCRAMSATVDTEEREEIASVAKIENEAVNTLYGLLCRNNLQHEDWTDPQKFIVAKNRALLTATPSETATLARLDAVVQGEAEFNEWVDYSMADPQTARSARSELSAVLHARREQALALSRQGLTEKSLDEDVNTEDEHEDAESLCSADSSMM</sequence>
<feature type="region of interest" description="Disordered" evidence="1">
    <location>
        <begin position="281"/>
        <end position="312"/>
    </location>
</feature>
<reference evidence="2 3" key="1">
    <citation type="journal article" date="2013" name="MBio">
        <title>Genome sequencing of the plant pathogen Taphrina deformans, the causal agent of peach leaf curl.</title>
        <authorList>
            <person name="Cisse O.H."/>
            <person name="Almeida J.M.G.C.F."/>
            <person name="Fonseca A."/>
            <person name="Kumar A.A."/>
            <person name="Salojaervi J."/>
            <person name="Overmyer K."/>
            <person name="Hauser P.M."/>
            <person name="Pagni M."/>
        </authorList>
    </citation>
    <scope>NUCLEOTIDE SEQUENCE [LARGE SCALE GENOMIC DNA]</scope>
    <source>
        <strain evidence="3">PYCC 5710 / ATCC 11124 / CBS 356.35 / IMI 108563 / JCM 9778 / NBRC 8474</strain>
    </source>
</reference>
<gene>
    <name evidence="2" type="ORF">TAPDE_005689</name>
</gene>
<evidence type="ECO:0000256" key="1">
    <source>
        <dbReference type="SAM" id="MobiDB-lite"/>
    </source>
</evidence>
<evidence type="ECO:0000313" key="2">
    <source>
        <dbReference type="EMBL" id="CCG85094.1"/>
    </source>
</evidence>
<proteinExistence type="predicted"/>
<comment type="caution">
    <text evidence="2">The sequence shown here is derived from an EMBL/GenBank/DDBJ whole genome shotgun (WGS) entry which is preliminary data.</text>
</comment>
<name>R4XL08_TAPDE</name>
<organism evidence="2 3">
    <name type="scientific">Taphrina deformans (strain PYCC 5710 / ATCC 11124 / CBS 356.35 / IMI 108563 / JCM 9778 / NBRC 8474)</name>
    <name type="common">Peach leaf curl fungus</name>
    <name type="synonym">Lalaria deformans</name>
    <dbReference type="NCBI Taxonomy" id="1097556"/>
    <lineage>
        <taxon>Eukaryota</taxon>
        <taxon>Fungi</taxon>
        <taxon>Dikarya</taxon>
        <taxon>Ascomycota</taxon>
        <taxon>Taphrinomycotina</taxon>
        <taxon>Taphrinomycetes</taxon>
        <taxon>Taphrinales</taxon>
        <taxon>Taphrinaceae</taxon>
        <taxon>Taphrina</taxon>
    </lineage>
</organism>
<feature type="compositionally biased region" description="Acidic residues" evidence="1">
    <location>
        <begin position="288"/>
        <end position="302"/>
    </location>
</feature>
<accession>R4XL08</accession>
<protein>
    <submittedName>
        <fullName evidence="2">Uncharacterized protein</fullName>
    </submittedName>
</protein>
<keyword evidence="3" id="KW-1185">Reference proteome</keyword>